<evidence type="ECO:0000313" key="2">
    <source>
        <dbReference type="EMBL" id="KAH9314231.1"/>
    </source>
</evidence>
<protein>
    <submittedName>
        <fullName evidence="2">Uncharacterized protein</fullName>
    </submittedName>
</protein>
<proteinExistence type="predicted"/>
<accession>A0AA38G185</accession>
<name>A0AA38G185_TAXCH</name>
<evidence type="ECO:0000256" key="1">
    <source>
        <dbReference type="SAM" id="SignalP"/>
    </source>
</evidence>
<keyword evidence="3" id="KW-1185">Reference proteome</keyword>
<feature type="signal peptide" evidence="1">
    <location>
        <begin position="1"/>
        <end position="26"/>
    </location>
</feature>
<dbReference type="Proteomes" id="UP000824469">
    <property type="component" value="Unassembled WGS sequence"/>
</dbReference>
<gene>
    <name evidence="2" type="ORF">KI387_022858</name>
</gene>
<keyword evidence="1" id="KW-0732">Signal</keyword>
<reference evidence="2 3" key="1">
    <citation type="journal article" date="2021" name="Nat. Plants">
        <title>The Taxus genome provides insights into paclitaxel biosynthesis.</title>
        <authorList>
            <person name="Xiong X."/>
            <person name="Gou J."/>
            <person name="Liao Q."/>
            <person name="Li Y."/>
            <person name="Zhou Q."/>
            <person name="Bi G."/>
            <person name="Li C."/>
            <person name="Du R."/>
            <person name="Wang X."/>
            <person name="Sun T."/>
            <person name="Guo L."/>
            <person name="Liang H."/>
            <person name="Lu P."/>
            <person name="Wu Y."/>
            <person name="Zhang Z."/>
            <person name="Ro D.K."/>
            <person name="Shang Y."/>
            <person name="Huang S."/>
            <person name="Yan J."/>
        </authorList>
    </citation>
    <scope>NUCLEOTIDE SEQUENCE [LARGE SCALE GENOMIC DNA]</scope>
    <source>
        <strain evidence="2">Ta-2019</strain>
    </source>
</reference>
<feature type="chain" id="PRO_5041202999" evidence="1">
    <location>
        <begin position="27"/>
        <end position="66"/>
    </location>
</feature>
<feature type="non-terminal residue" evidence="2">
    <location>
        <position position="66"/>
    </location>
</feature>
<comment type="caution">
    <text evidence="2">The sequence shown here is derived from an EMBL/GenBank/DDBJ whole genome shotgun (WGS) entry which is preliminary data.</text>
</comment>
<feature type="non-terminal residue" evidence="2">
    <location>
        <position position="1"/>
    </location>
</feature>
<dbReference type="EMBL" id="JAHRHJ020000005">
    <property type="protein sequence ID" value="KAH9314231.1"/>
    <property type="molecule type" value="Genomic_DNA"/>
</dbReference>
<evidence type="ECO:0000313" key="3">
    <source>
        <dbReference type="Proteomes" id="UP000824469"/>
    </source>
</evidence>
<sequence length="66" mass="7340">EALLVLLCSSVVTWLLLVGMLYPCPGKNGKNSLVSLSRWSTYGHFSKIFSENNGDQLTTQSEPFVY</sequence>
<organism evidence="2 3">
    <name type="scientific">Taxus chinensis</name>
    <name type="common">Chinese yew</name>
    <name type="synonym">Taxus wallichiana var. chinensis</name>
    <dbReference type="NCBI Taxonomy" id="29808"/>
    <lineage>
        <taxon>Eukaryota</taxon>
        <taxon>Viridiplantae</taxon>
        <taxon>Streptophyta</taxon>
        <taxon>Embryophyta</taxon>
        <taxon>Tracheophyta</taxon>
        <taxon>Spermatophyta</taxon>
        <taxon>Pinopsida</taxon>
        <taxon>Pinidae</taxon>
        <taxon>Conifers II</taxon>
        <taxon>Cupressales</taxon>
        <taxon>Taxaceae</taxon>
        <taxon>Taxus</taxon>
    </lineage>
</organism>
<dbReference type="AlphaFoldDB" id="A0AA38G185"/>